<gene>
    <name evidence="1" type="ORF">ECRASSUSDP1_LOCUS27286</name>
</gene>
<dbReference type="InterPro" id="IPR001611">
    <property type="entry name" value="Leu-rich_rpt"/>
</dbReference>
<dbReference type="Proteomes" id="UP001295684">
    <property type="component" value="Unassembled WGS sequence"/>
</dbReference>
<dbReference type="SUPFAM" id="SSF52047">
    <property type="entry name" value="RNI-like"/>
    <property type="match status" value="1"/>
</dbReference>
<dbReference type="PANTHER" id="PTHR24114">
    <property type="entry name" value="LEUCINE RICH REPEAT FAMILY PROTEIN"/>
    <property type="match status" value="1"/>
</dbReference>
<dbReference type="Gene3D" id="3.80.10.10">
    <property type="entry name" value="Ribonuclease Inhibitor"/>
    <property type="match status" value="1"/>
</dbReference>
<keyword evidence="2" id="KW-1185">Reference proteome</keyword>
<evidence type="ECO:0000313" key="1">
    <source>
        <dbReference type="EMBL" id="CAI2385704.1"/>
    </source>
</evidence>
<organism evidence="1 2">
    <name type="scientific">Euplotes crassus</name>
    <dbReference type="NCBI Taxonomy" id="5936"/>
    <lineage>
        <taxon>Eukaryota</taxon>
        <taxon>Sar</taxon>
        <taxon>Alveolata</taxon>
        <taxon>Ciliophora</taxon>
        <taxon>Intramacronucleata</taxon>
        <taxon>Spirotrichea</taxon>
        <taxon>Hypotrichia</taxon>
        <taxon>Euplotida</taxon>
        <taxon>Euplotidae</taxon>
        <taxon>Moneuplotes</taxon>
    </lineage>
</organism>
<proteinExistence type="predicted"/>
<dbReference type="InterPro" id="IPR052394">
    <property type="entry name" value="LRR-containing"/>
</dbReference>
<comment type="caution">
    <text evidence="1">The sequence shown here is derived from an EMBL/GenBank/DDBJ whole genome shotgun (WGS) entry which is preliminary data.</text>
</comment>
<accession>A0AAD1Y6R2</accession>
<dbReference type="Pfam" id="PF13516">
    <property type="entry name" value="LRR_6"/>
    <property type="match status" value="3"/>
</dbReference>
<dbReference type="SMART" id="SM00368">
    <property type="entry name" value="LRR_RI"/>
    <property type="match status" value="4"/>
</dbReference>
<protein>
    <recommendedName>
        <fullName evidence="3">Leucine-rich repeat-containing protein</fullName>
    </recommendedName>
</protein>
<evidence type="ECO:0008006" key="3">
    <source>
        <dbReference type="Google" id="ProtNLM"/>
    </source>
</evidence>
<dbReference type="InterPro" id="IPR032675">
    <property type="entry name" value="LRR_dom_sf"/>
</dbReference>
<name>A0AAD1Y6R2_EUPCR</name>
<evidence type="ECO:0000313" key="2">
    <source>
        <dbReference type="Proteomes" id="UP001295684"/>
    </source>
</evidence>
<reference evidence="1" key="1">
    <citation type="submission" date="2023-07" db="EMBL/GenBank/DDBJ databases">
        <authorList>
            <consortium name="AG Swart"/>
            <person name="Singh M."/>
            <person name="Singh A."/>
            <person name="Seah K."/>
            <person name="Emmerich C."/>
        </authorList>
    </citation>
    <scope>NUCLEOTIDE SEQUENCE</scope>
    <source>
        <strain evidence="1">DP1</strain>
    </source>
</reference>
<dbReference type="PANTHER" id="PTHR24114:SF2">
    <property type="entry name" value="F-BOX DOMAIN-CONTAINING PROTEIN-RELATED"/>
    <property type="match status" value="1"/>
</dbReference>
<dbReference type="AlphaFoldDB" id="A0AAD1Y6R2"/>
<dbReference type="EMBL" id="CAMPGE010028151">
    <property type="protein sequence ID" value="CAI2385704.1"/>
    <property type="molecule type" value="Genomic_DNA"/>
</dbReference>
<sequence length="788" mass="91529">MFPNIKKTVRYQDSETEEDSLEKYDHEKIYDNIVLKKIFISEFDPKERNRGKSKTDRMLEKLHFDMEYVKNIYRVKRIKGSFSKNVVEISPKKVRRKSRRLGMLKSNNDLGLSSLQYKSLTKSHKELKEAQEGEENNAKKRLKKISAIAQNKILHTQGYLDRVYNQCENDTFPLKKRKNYEFPFLSKKEIQENANYKNKSIIFNDLVERIRAGSKKLNEFQLKTNTTDWIPKIIHKSNSRKKNLINTQSVDDLKKLRYKQTAQYVADQESNFDKYSSLENLYNKVEEHDSIIPQVRMNDTSTLFFGNKTRDEYFEAIKNDHSEEKDAPFFKYINLCKEKGILPIPKGFAQKKESIGEIDLNNSLMGDDYAEVFAETLKFKKNKYSLSLKNNRLSQESANKIVEHISSRVEKLDLSYNPLIKDLNTDALFKNLGGTLKELNLEANNVGDKLCEKISNCSQRLEHLNLSKNLITKKGATSVAQILYKSCFIVCLNLSWNNIQAKGGMHIFESLKENQSLQILDLSFNPIGNYGEKDIKHKNKGRRKKVTPQTVSRSLSEMFAENQTLRHCNFSNCRFSENQCDEISIGLNQNHTIFGLHMVGNEMNTNALGFLVKGKGESGASHFTPNLSKIEHQKGKIQSKHALKVNSNCWICEGWTQRKVEFCLSDLFPKLLHSLKKDDKMYIHYSFDDYEPDLLTLDEETERYFSIRMMPPKVNKYYISVNNEIKYASKSLLKKLKPNSKKNMPVINIIDLQTSEPQRMPTSFFINTKCHPRPSRAFLESENLSEST</sequence>